<organism evidence="7 8">
    <name type="scientific">Arabidopsis thaliana x Arabidopsis arenosa</name>
    <dbReference type="NCBI Taxonomy" id="1240361"/>
    <lineage>
        <taxon>Eukaryota</taxon>
        <taxon>Viridiplantae</taxon>
        <taxon>Streptophyta</taxon>
        <taxon>Embryophyta</taxon>
        <taxon>Tracheophyta</taxon>
        <taxon>Spermatophyta</taxon>
        <taxon>Magnoliopsida</taxon>
        <taxon>eudicotyledons</taxon>
        <taxon>Gunneridae</taxon>
        <taxon>Pentapetalae</taxon>
        <taxon>rosids</taxon>
        <taxon>malvids</taxon>
        <taxon>Brassicales</taxon>
        <taxon>Brassicaceae</taxon>
        <taxon>Camelineae</taxon>
        <taxon>Arabidopsis</taxon>
    </lineage>
</organism>
<keyword evidence="8" id="KW-1185">Reference proteome</keyword>
<name>A0A8T2A4W2_9BRAS</name>
<keyword evidence="4" id="KW-0732">Signal</keyword>
<feature type="compositionally biased region" description="Basic and acidic residues" evidence="6">
    <location>
        <begin position="68"/>
        <end position="84"/>
    </location>
</feature>
<evidence type="ECO:0000313" key="8">
    <source>
        <dbReference type="Proteomes" id="UP000694240"/>
    </source>
</evidence>
<comment type="caution">
    <text evidence="7">The sequence shown here is derived from an EMBL/GenBank/DDBJ whole genome shotgun (WGS) entry which is preliminary data.</text>
</comment>
<dbReference type="AlphaFoldDB" id="A0A8T2A4W2"/>
<evidence type="ECO:0000256" key="4">
    <source>
        <dbReference type="ARBA" id="ARBA00022729"/>
    </source>
</evidence>
<protein>
    <submittedName>
        <fullName evidence="7">Uncharacterized protein</fullName>
    </submittedName>
</protein>
<evidence type="ECO:0000256" key="5">
    <source>
        <dbReference type="ARBA" id="ARBA00022782"/>
    </source>
</evidence>
<comment type="subcellular location">
    <subcellularLocation>
        <location evidence="1">Secreted</location>
    </subcellularLocation>
</comment>
<dbReference type="PANTHER" id="PTHR36349:SF2">
    <property type="entry name" value="PROTEIN CLAVATA 3"/>
    <property type="match status" value="1"/>
</dbReference>
<comment type="similarity">
    <text evidence="2">Belongs to the CLV3/ESR signal peptide family.</text>
</comment>
<dbReference type="GO" id="GO:0033612">
    <property type="term" value="F:receptor serine/threonine kinase binding"/>
    <property type="evidence" value="ECO:0007669"/>
    <property type="project" value="InterPro"/>
</dbReference>
<dbReference type="InterPro" id="IPR044962">
    <property type="entry name" value="CLV3/ESR"/>
</dbReference>
<keyword evidence="3" id="KW-0964">Secreted</keyword>
<feature type="region of interest" description="Disordered" evidence="6">
    <location>
        <begin position="66"/>
        <end position="110"/>
    </location>
</feature>
<sequence>MANKLHRWLTTDLSMEFIYEKRCVGQPQRRNFHLYRHLTQAHAHVHGLPSRKMMMMKMESEWVGANGEEEKAKKKGLGLHEELRTVPSGPDPLHHHVNPPRQPRNQSNLP</sequence>
<evidence type="ECO:0000256" key="6">
    <source>
        <dbReference type="SAM" id="MobiDB-lite"/>
    </source>
</evidence>
<dbReference type="GO" id="GO:0005576">
    <property type="term" value="C:extracellular region"/>
    <property type="evidence" value="ECO:0007669"/>
    <property type="project" value="UniProtKB-SubCell"/>
</dbReference>
<dbReference type="Proteomes" id="UP000694240">
    <property type="component" value="Chromosome 9"/>
</dbReference>
<reference evidence="7 8" key="1">
    <citation type="submission" date="2020-12" db="EMBL/GenBank/DDBJ databases">
        <title>Concerted genomic and epigenomic changes stabilize Arabidopsis allopolyploids.</title>
        <authorList>
            <person name="Chen Z."/>
        </authorList>
    </citation>
    <scope>NUCLEOTIDE SEQUENCE [LARGE SCALE GENOMIC DNA]</scope>
    <source>
        <strain evidence="7">Allo738</strain>
        <tissue evidence="7">Leaf</tissue>
    </source>
</reference>
<evidence type="ECO:0000313" key="7">
    <source>
        <dbReference type="EMBL" id="KAG7568198.1"/>
    </source>
</evidence>
<evidence type="ECO:0000256" key="3">
    <source>
        <dbReference type="ARBA" id="ARBA00022525"/>
    </source>
</evidence>
<dbReference type="EMBL" id="JAEFBK010000009">
    <property type="protein sequence ID" value="KAG7568198.1"/>
    <property type="molecule type" value="Genomic_DNA"/>
</dbReference>
<proteinExistence type="inferred from homology"/>
<keyword evidence="5" id="KW-0221">Differentiation</keyword>
<dbReference type="PANTHER" id="PTHR36349">
    <property type="entry name" value="PROTEIN CLAVATA 3"/>
    <property type="match status" value="1"/>
</dbReference>
<evidence type="ECO:0000256" key="1">
    <source>
        <dbReference type="ARBA" id="ARBA00004613"/>
    </source>
</evidence>
<accession>A0A8T2A4W2</accession>
<evidence type="ECO:0000256" key="2">
    <source>
        <dbReference type="ARBA" id="ARBA00005416"/>
    </source>
</evidence>
<dbReference type="GO" id="GO:0030154">
    <property type="term" value="P:cell differentiation"/>
    <property type="evidence" value="ECO:0007669"/>
    <property type="project" value="UniProtKB-KW"/>
</dbReference>
<gene>
    <name evidence="7" type="ORF">ISN45_Aa04g010310</name>
</gene>